<sequence length="72" mass="7718">MPDDGFGSSLWKNVQAVKLGEDGGIQAPVRANSRQGIVVGVDATKASDGRQPADPGDGRQKSPGLWRRVFRR</sequence>
<proteinExistence type="predicted"/>
<protein>
    <submittedName>
        <fullName evidence="2">Uncharacterized protein</fullName>
    </submittedName>
</protein>
<accession>A0AAU7JWH0</accession>
<gene>
    <name evidence="2" type="ORF">ABEG17_03995</name>
</gene>
<dbReference type="AlphaFoldDB" id="A0AAU7JWH0"/>
<reference evidence="2" key="1">
    <citation type="submission" date="2024-05" db="EMBL/GenBank/DDBJ databases">
        <authorList>
            <person name="Kim S."/>
            <person name="Heo J."/>
            <person name="Choi H."/>
            <person name="Choi Y."/>
            <person name="Kwon S.-W."/>
            <person name="Kim Y."/>
        </authorList>
    </citation>
    <scope>NUCLEOTIDE SEQUENCE</scope>
    <source>
        <strain evidence="2">KACC 23699</strain>
    </source>
</reference>
<evidence type="ECO:0000313" key="2">
    <source>
        <dbReference type="EMBL" id="XBO44510.1"/>
    </source>
</evidence>
<evidence type="ECO:0000256" key="1">
    <source>
        <dbReference type="SAM" id="MobiDB-lite"/>
    </source>
</evidence>
<feature type="region of interest" description="Disordered" evidence="1">
    <location>
        <begin position="42"/>
        <end position="72"/>
    </location>
</feature>
<dbReference type="RefSeq" id="WP_406831996.1">
    <property type="nucleotide sequence ID" value="NZ_CP157483.1"/>
</dbReference>
<name>A0AAU7JWH0_9MICO</name>
<organism evidence="2">
    <name type="scientific">Pedococcus sp. KACC 23699</name>
    <dbReference type="NCBI Taxonomy" id="3149228"/>
    <lineage>
        <taxon>Bacteria</taxon>
        <taxon>Bacillati</taxon>
        <taxon>Actinomycetota</taxon>
        <taxon>Actinomycetes</taxon>
        <taxon>Micrococcales</taxon>
        <taxon>Intrasporangiaceae</taxon>
        <taxon>Pedococcus</taxon>
    </lineage>
</organism>
<dbReference type="EMBL" id="CP157483">
    <property type="protein sequence ID" value="XBO44510.1"/>
    <property type="molecule type" value="Genomic_DNA"/>
</dbReference>